<reference evidence="9 11" key="2">
    <citation type="journal article" date="2013" name="Nature">
        <title>Insights into bilaterian evolution from three spiralian genomes.</title>
        <authorList>
            <person name="Simakov O."/>
            <person name="Marletaz F."/>
            <person name="Cho S.J."/>
            <person name="Edsinger-Gonzales E."/>
            <person name="Havlak P."/>
            <person name="Hellsten U."/>
            <person name="Kuo D.H."/>
            <person name="Larsson T."/>
            <person name="Lv J."/>
            <person name="Arendt D."/>
            <person name="Savage R."/>
            <person name="Osoegawa K."/>
            <person name="de Jong P."/>
            <person name="Grimwood J."/>
            <person name="Chapman J.A."/>
            <person name="Shapiro H."/>
            <person name="Aerts A."/>
            <person name="Otillar R.P."/>
            <person name="Terry A.Y."/>
            <person name="Boore J.L."/>
            <person name="Grigoriev I.V."/>
            <person name="Lindberg D.R."/>
            <person name="Seaver E.C."/>
            <person name="Weisblat D.A."/>
            <person name="Putnam N.H."/>
            <person name="Rokhsar D.S."/>
        </authorList>
    </citation>
    <scope>NUCLEOTIDE SEQUENCE</scope>
    <source>
        <strain evidence="9 11">I ESC-2004</strain>
    </source>
</reference>
<evidence type="ECO:0000313" key="10">
    <source>
        <dbReference type="EnsemblMetazoa" id="CapteP54883"/>
    </source>
</evidence>
<evidence type="ECO:0000256" key="3">
    <source>
        <dbReference type="ARBA" id="ARBA00022692"/>
    </source>
</evidence>
<keyword evidence="2 7" id="KW-0808">Transferase</keyword>
<accession>R7U4D0</accession>
<comment type="catalytic activity">
    <reaction evidence="7">
        <text>L-cysteinyl-[protein] + hexadecanoyl-CoA = S-hexadecanoyl-L-cysteinyl-[protein] + CoA</text>
        <dbReference type="Rhea" id="RHEA:36683"/>
        <dbReference type="Rhea" id="RHEA-COMP:10131"/>
        <dbReference type="Rhea" id="RHEA-COMP:11032"/>
        <dbReference type="ChEBI" id="CHEBI:29950"/>
        <dbReference type="ChEBI" id="CHEBI:57287"/>
        <dbReference type="ChEBI" id="CHEBI:57379"/>
        <dbReference type="ChEBI" id="CHEBI:74151"/>
        <dbReference type="EC" id="2.3.1.225"/>
    </reaction>
</comment>
<evidence type="ECO:0000259" key="8">
    <source>
        <dbReference type="Pfam" id="PF01529"/>
    </source>
</evidence>
<keyword evidence="3 7" id="KW-0812">Transmembrane</keyword>
<reference evidence="10" key="3">
    <citation type="submission" date="2015-06" db="UniProtKB">
        <authorList>
            <consortium name="EnsemblMetazoa"/>
        </authorList>
    </citation>
    <scope>IDENTIFICATION</scope>
</reference>
<evidence type="ECO:0000256" key="6">
    <source>
        <dbReference type="ARBA" id="ARBA00023315"/>
    </source>
</evidence>
<keyword evidence="6 7" id="KW-0012">Acyltransferase</keyword>
<feature type="transmembrane region" description="Helical" evidence="7">
    <location>
        <begin position="133"/>
        <end position="154"/>
    </location>
</feature>
<keyword evidence="4 7" id="KW-1133">Transmembrane helix</keyword>
<proteinExistence type="inferred from homology"/>
<dbReference type="EnsemblMetazoa" id="CapteT54883">
    <property type="protein sequence ID" value="CapteP54883"/>
    <property type="gene ID" value="CapteG54883"/>
</dbReference>
<dbReference type="EMBL" id="KB305537">
    <property type="protein sequence ID" value="ELU00941.1"/>
    <property type="molecule type" value="Genomic_DNA"/>
</dbReference>
<evidence type="ECO:0000313" key="9">
    <source>
        <dbReference type="EMBL" id="ELU00941.1"/>
    </source>
</evidence>
<comment type="domain">
    <text evidence="7">The DHHC domain is required for palmitoyltransferase activity.</text>
</comment>
<dbReference type="InterPro" id="IPR039859">
    <property type="entry name" value="PFA4/ZDH16/20/ERF2-like"/>
</dbReference>
<dbReference type="OMA" id="WLFNTLF"/>
<dbReference type="Pfam" id="PF01529">
    <property type="entry name" value="DHHC"/>
    <property type="match status" value="1"/>
</dbReference>
<dbReference type="GO" id="GO:0019706">
    <property type="term" value="F:protein-cysteine S-palmitoyltransferase activity"/>
    <property type="evidence" value="ECO:0007669"/>
    <property type="project" value="UniProtKB-EC"/>
</dbReference>
<keyword evidence="5 7" id="KW-0472">Membrane</keyword>
<evidence type="ECO:0000256" key="5">
    <source>
        <dbReference type="ARBA" id="ARBA00023136"/>
    </source>
</evidence>
<name>R7U4D0_CAPTE</name>
<evidence type="ECO:0000256" key="2">
    <source>
        <dbReference type="ARBA" id="ARBA00022679"/>
    </source>
</evidence>
<dbReference type="GO" id="GO:0016020">
    <property type="term" value="C:membrane"/>
    <property type="evidence" value="ECO:0007669"/>
    <property type="project" value="UniProtKB-SubCell"/>
</dbReference>
<dbReference type="EMBL" id="AMQN01009488">
    <property type="status" value="NOT_ANNOTATED_CDS"/>
    <property type="molecule type" value="Genomic_DNA"/>
</dbReference>
<evidence type="ECO:0000256" key="4">
    <source>
        <dbReference type="ARBA" id="ARBA00022989"/>
    </source>
</evidence>
<protein>
    <recommendedName>
        <fullName evidence="7">Palmitoyltransferase</fullName>
        <ecNumber evidence="7">2.3.1.225</ecNumber>
    </recommendedName>
</protein>
<organism evidence="9">
    <name type="scientific">Capitella teleta</name>
    <name type="common">Polychaete worm</name>
    <dbReference type="NCBI Taxonomy" id="283909"/>
    <lineage>
        <taxon>Eukaryota</taxon>
        <taxon>Metazoa</taxon>
        <taxon>Spiralia</taxon>
        <taxon>Lophotrochozoa</taxon>
        <taxon>Annelida</taxon>
        <taxon>Polychaeta</taxon>
        <taxon>Sedentaria</taxon>
        <taxon>Scolecida</taxon>
        <taxon>Capitellidae</taxon>
        <taxon>Capitella</taxon>
    </lineage>
</organism>
<gene>
    <name evidence="9" type="ORF">CAPTEDRAFT_54883</name>
</gene>
<evidence type="ECO:0000256" key="7">
    <source>
        <dbReference type="RuleBase" id="RU079119"/>
    </source>
</evidence>
<dbReference type="PANTHER" id="PTHR12246">
    <property type="entry name" value="PALMITOYLTRANSFERASE ZDHHC16"/>
    <property type="match status" value="1"/>
</dbReference>
<dbReference type="Proteomes" id="UP000014760">
    <property type="component" value="Unassembled WGS sequence"/>
</dbReference>
<comment type="similarity">
    <text evidence="7">Belongs to the DHHC palmitoyltransferase family.</text>
</comment>
<dbReference type="AlphaFoldDB" id="R7U4D0"/>
<evidence type="ECO:0000313" key="11">
    <source>
        <dbReference type="Proteomes" id="UP000014760"/>
    </source>
</evidence>
<dbReference type="STRING" id="283909.R7U4D0"/>
<keyword evidence="11" id="KW-1185">Reference proteome</keyword>
<feature type="transmembrane region" description="Helical" evidence="7">
    <location>
        <begin position="174"/>
        <end position="193"/>
    </location>
</feature>
<evidence type="ECO:0000256" key="1">
    <source>
        <dbReference type="ARBA" id="ARBA00004141"/>
    </source>
</evidence>
<reference evidence="11" key="1">
    <citation type="submission" date="2012-12" db="EMBL/GenBank/DDBJ databases">
        <authorList>
            <person name="Hellsten U."/>
            <person name="Grimwood J."/>
            <person name="Chapman J.A."/>
            <person name="Shapiro H."/>
            <person name="Aerts A."/>
            <person name="Otillar R.P."/>
            <person name="Terry A.Y."/>
            <person name="Boore J.L."/>
            <person name="Simakov O."/>
            <person name="Marletaz F."/>
            <person name="Cho S.-J."/>
            <person name="Edsinger-Gonzales E."/>
            <person name="Havlak P."/>
            <person name="Kuo D.-H."/>
            <person name="Larsson T."/>
            <person name="Lv J."/>
            <person name="Arendt D."/>
            <person name="Savage R."/>
            <person name="Osoegawa K."/>
            <person name="de Jong P."/>
            <person name="Lindberg D.R."/>
            <person name="Seaver E.C."/>
            <person name="Weisblat D.A."/>
            <person name="Putnam N.H."/>
            <person name="Grigoriev I.V."/>
            <person name="Rokhsar D.S."/>
        </authorList>
    </citation>
    <scope>NUCLEOTIDE SEQUENCE</scope>
    <source>
        <strain evidence="11">I ESC-2004</strain>
    </source>
</reference>
<comment type="subcellular location">
    <subcellularLocation>
        <location evidence="1">Membrane</location>
        <topology evidence="1">Multi-pass membrane protein</topology>
    </subcellularLocation>
</comment>
<dbReference type="HOGENOM" id="CLU_048061_3_0_1"/>
<feature type="transmembrane region" description="Helical" evidence="7">
    <location>
        <begin position="12"/>
        <end position="32"/>
    </location>
</feature>
<feature type="non-terminal residue" evidence="9">
    <location>
        <position position="1"/>
    </location>
</feature>
<dbReference type="PROSITE" id="PS50216">
    <property type="entry name" value="DHHC"/>
    <property type="match status" value="1"/>
</dbReference>
<feature type="non-terminal residue" evidence="9">
    <location>
        <position position="205"/>
    </location>
</feature>
<sequence>RLRIVKDGYGLMQAAFVFFYWLYGNVVTWNLVLLPQYAENHLSIAVLIVYFIFSALTICSFWRAFTSSPGVTPDSVFSDSTDDWTFCEACKKSRPPKAHHCRRCGQCVPLMDHHCPWINNCVGQGNQWLFLQLIFYAAVISFLTLTFDLLFKFYFDECQSCDQASFYHRHQHGLVNVCIVMAALMLISSMGLLCTQHTNIILVST</sequence>
<dbReference type="InterPro" id="IPR001594">
    <property type="entry name" value="Palmitoyltrfase_DHHC"/>
</dbReference>
<feature type="domain" description="Palmitoyltransferase DHHC" evidence="8">
    <location>
        <begin position="82"/>
        <end position="201"/>
    </location>
</feature>
<dbReference type="EC" id="2.3.1.225" evidence="7"/>
<feature type="transmembrane region" description="Helical" evidence="7">
    <location>
        <begin position="44"/>
        <end position="65"/>
    </location>
</feature>
<dbReference type="OrthoDB" id="331948at2759"/>